<evidence type="ECO:0000259" key="2">
    <source>
        <dbReference type="Pfam" id="PF16242"/>
    </source>
</evidence>
<name>A0A1E1M352_RHYSE</name>
<dbReference type="InterPro" id="IPR038725">
    <property type="entry name" value="YdaG_split_barrel_FMN-bd"/>
</dbReference>
<dbReference type="PANTHER" id="PTHR34818:SF1">
    <property type="entry name" value="PROTEIN BLI-3"/>
    <property type="match status" value="1"/>
</dbReference>
<dbReference type="SUPFAM" id="SSF50475">
    <property type="entry name" value="FMN-binding split barrel"/>
    <property type="match status" value="1"/>
</dbReference>
<dbReference type="Gene3D" id="2.30.110.10">
    <property type="entry name" value="Electron Transport, Fmn-binding Protein, Chain A"/>
    <property type="match status" value="1"/>
</dbReference>
<organism evidence="3 4">
    <name type="scientific">Rhynchosporium secalis</name>
    <name type="common">Barley scald fungus</name>
    <dbReference type="NCBI Taxonomy" id="38038"/>
    <lineage>
        <taxon>Eukaryota</taxon>
        <taxon>Fungi</taxon>
        <taxon>Dikarya</taxon>
        <taxon>Ascomycota</taxon>
        <taxon>Pezizomycotina</taxon>
        <taxon>Leotiomycetes</taxon>
        <taxon>Helotiales</taxon>
        <taxon>Ploettnerulaceae</taxon>
        <taxon>Rhynchosporium</taxon>
    </lineage>
</organism>
<dbReference type="EMBL" id="FJVC01000136">
    <property type="protein sequence ID" value="CZT43531.1"/>
    <property type="molecule type" value="Genomic_DNA"/>
</dbReference>
<protein>
    <submittedName>
        <fullName evidence="3">Probable blue-light-inducible Bli-3 protein</fullName>
    </submittedName>
</protein>
<keyword evidence="4" id="KW-1185">Reference proteome</keyword>
<dbReference type="InterPro" id="IPR012349">
    <property type="entry name" value="Split_barrel_FMN-bd"/>
</dbReference>
<feature type="region of interest" description="Disordered" evidence="1">
    <location>
        <begin position="1"/>
        <end position="24"/>
    </location>
</feature>
<evidence type="ECO:0000313" key="4">
    <source>
        <dbReference type="Proteomes" id="UP000177625"/>
    </source>
</evidence>
<evidence type="ECO:0000313" key="3">
    <source>
        <dbReference type="EMBL" id="CZT43531.1"/>
    </source>
</evidence>
<dbReference type="Pfam" id="PF16242">
    <property type="entry name" value="Pyrid_ox_like"/>
    <property type="match status" value="1"/>
</dbReference>
<dbReference type="Proteomes" id="UP000177625">
    <property type="component" value="Unassembled WGS sequence"/>
</dbReference>
<dbReference type="InterPro" id="IPR052917">
    <property type="entry name" value="Stress-Dev_Protein"/>
</dbReference>
<reference evidence="4" key="1">
    <citation type="submission" date="2016-03" db="EMBL/GenBank/DDBJ databases">
        <authorList>
            <person name="Guldener U."/>
        </authorList>
    </citation>
    <scope>NUCLEOTIDE SEQUENCE [LARGE SCALE GENOMIC DNA]</scope>
</reference>
<dbReference type="PANTHER" id="PTHR34818">
    <property type="entry name" value="PROTEIN BLI-3"/>
    <property type="match status" value="1"/>
</dbReference>
<gene>
    <name evidence="3" type="ORF">RSE6_03587</name>
</gene>
<evidence type="ECO:0000256" key="1">
    <source>
        <dbReference type="SAM" id="MobiDB-lite"/>
    </source>
</evidence>
<proteinExistence type="predicted"/>
<sequence length="208" mass="22416">MSFSNADTSSKTADPYKAVNKDETSIKEKVEDLAEFAKSCKFGMMTTRDASSGALVSRCMALAAQETGGIDLLFHTNTESGKTDEIDSDSHINISFLNPSGEWASVSGKASIVTDRETVKKYYSPSLKAWLGDLGDGKHDGSADDPRIGVIRVKAITATYALVRKSAVSRAAELAQGVITGKAPSVNKLRELSEQEIKTWRSSNEMVN</sequence>
<dbReference type="AlphaFoldDB" id="A0A1E1M352"/>
<accession>A0A1E1M352</accession>
<feature type="compositionally biased region" description="Polar residues" evidence="1">
    <location>
        <begin position="1"/>
        <end position="12"/>
    </location>
</feature>
<feature type="domain" description="General stress protein FMN-binding split barrel" evidence="2">
    <location>
        <begin position="28"/>
        <end position="184"/>
    </location>
</feature>